<organism evidence="2 3">
    <name type="scientific">Leucobacter komagatae</name>
    <dbReference type="NCBI Taxonomy" id="55969"/>
    <lineage>
        <taxon>Bacteria</taxon>
        <taxon>Bacillati</taxon>
        <taxon>Actinomycetota</taxon>
        <taxon>Actinomycetes</taxon>
        <taxon>Micrococcales</taxon>
        <taxon>Microbacteriaceae</taxon>
        <taxon>Leucobacter</taxon>
    </lineage>
</organism>
<feature type="transmembrane region" description="Helical" evidence="1">
    <location>
        <begin position="49"/>
        <end position="71"/>
    </location>
</feature>
<dbReference type="RefSeq" id="WP_042543866.1">
    <property type="nucleotide sequence ID" value="NZ_JXSQ01000008.1"/>
</dbReference>
<accession>A0A0D0IT38</accession>
<dbReference type="AlphaFoldDB" id="A0A0D0IT38"/>
<name>A0A0D0IT38_9MICO</name>
<evidence type="ECO:0000256" key="1">
    <source>
        <dbReference type="SAM" id="Phobius"/>
    </source>
</evidence>
<dbReference type="OrthoDB" id="4808534at2"/>
<dbReference type="Proteomes" id="UP000032120">
    <property type="component" value="Unassembled WGS sequence"/>
</dbReference>
<evidence type="ECO:0000313" key="2">
    <source>
        <dbReference type="EMBL" id="KIP52638.1"/>
    </source>
</evidence>
<keyword evidence="1" id="KW-1133">Transmembrane helix</keyword>
<protein>
    <submittedName>
        <fullName evidence="2">Uncharacterized protein</fullName>
    </submittedName>
</protein>
<comment type="caution">
    <text evidence="2">The sequence shown here is derived from an EMBL/GenBank/DDBJ whole genome shotgun (WGS) entry which is preliminary data.</text>
</comment>
<keyword evidence="1" id="KW-0472">Membrane</keyword>
<evidence type="ECO:0000313" key="3">
    <source>
        <dbReference type="Proteomes" id="UP000032120"/>
    </source>
</evidence>
<dbReference type="EMBL" id="JXSQ01000008">
    <property type="protein sequence ID" value="KIP52638.1"/>
    <property type="molecule type" value="Genomic_DNA"/>
</dbReference>
<keyword evidence="1" id="KW-0812">Transmembrane</keyword>
<feature type="transmembrane region" description="Helical" evidence="1">
    <location>
        <begin position="19"/>
        <end position="37"/>
    </location>
</feature>
<gene>
    <name evidence="2" type="ORF">SD72_07680</name>
</gene>
<keyword evidence="3" id="KW-1185">Reference proteome</keyword>
<proteinExistence type="predicted"/>
<reference evidence="2 3" key="1">
    <citation type="submission" date="2015-01" db="EMBL/GenBank/DDBJ databases">
        <title>Draft genome sequence of Leucobacter komagatae strain VKM ST2845.</title>
        <authorList>
            <person name="Karlyshev A.V."/>
            <person name="Kudryashova E.B."/>
        </authorList>
    </citation>
    <scope>NUCLEOTIDE SEQUENCE [LARGE SCALE GENOMIC DNA]</scope>
    <source>
        <strain evidence="2 3">VKM ST2845</strain>
    </source>
</reference>
<sequence length="145" mass="15396">MNNDHLLEVWGDTVDSRHLIASIGLGVGIAVPAYFAAEWGFGILTGGDALAHSYSLVSGLAACVLAAVIAARIFKPKRVVRIGEASTGSRAEAMDAIEAELGPLGDPDELPAATLAEVRELGLYDDLRAQHLKNEQRRSTEETTN</sequence>